<accession>F8PHS3</accession>
<evidence type="ECO:0000313" key="3">
    <source>
        <dbReference type="Proteomes" id="UP000008063"/>
    </source>
</evidence>
<dbReference type="AlphaFoldDB" id="F8PHS3"/>
<dbReference type="EMBL" id="GL945474">
    <property type="protein sequence ID" value="EGO04552.1"/>
    <property type="molecule type" value="Genomic_DNA"/>
</dbReference>
<dbReference type="HOGENOM" id="CLU_1518741_0_0_1"/>
<sequence>MLASSVQIMGNEIPILWSKMQKLAGNSTVQEVHISAQTEYHHCALHQVPLRIKSSSPWQRQHLGSAETKSQKNPTTVSANAHNDDSAMIKNIGWEGNVDDQNELPLNMVELVLLDAVCDLSTIPVAYYHNTVAASSDSKDESTESASESDTGLSGLPFWEELELSWEQEICAASEHC</sequence>
<proteinExistence type="predicted"/>
<dbReference type="Proteomes" id="UP000008063">
    <property type="component" value="Unassembled WGS sequence"/>
</dbReference>
<dbReference type="InParanoid" id="F8PHS3"/>
<feature type="compositionally biased region" description="Polar residues" evidence="1">
    <location>
        <begin position="67"/>
        <end position="81"/>
    </location>
</feature>
<evidence type="ECO:0000256" key="1">
    <source>
        <dbReference type="SAM" id="MobiDB-lite"/>
    </source>
</evidence>
<gene>
    <name evidence="2" type="ORF">SERLA73DRAFT_149016</name>
</gene>
<feature type="region of interest" description="Disordered" evidence="1">
    <location>
        <begin position="57"/>
        <end position="81"/>
    </location>
</feature>
<keyword evidence="3" id="KW-1185">Reference proteome</keyword>
<feature type="region of interest" description="Disordered" evidence="1">
    <location>
        <begin position="133"/>
        <end position="154"/>
    </location>
</feature>
<evidence type="ECO:0000313" key="2">
    <source>
        <dbReference type="EMBL" id="EGO04552.1"/>
    </source>
</evidence>
<organism evidence="3">
    <name type="scientific">Serpula lacrymans var. lacrymans (strain S7.3)</name>
    <name type="common">Dry rot fungus</name>
    <dbReference type="NCBI Taxonomy" id="936435"/>
    <lineage>
        <taxon>Eukaryota</taxon>
        <taxon>Fungi</taxon>
        <taxon>Dikarya</taxon>
        <taxon>Basidiomycota</taxon>
        <taxon>Agaricomycotina</taxon>
        <taxon>Agaricomycetes</taxon>
        <taxon>Agaricomycetidae</taxon>
        <taxon>Boletales</taxon>
        <taxon>Coniophorineae</taxon>
        <taxon>Serpulaceae</taxon>
        <taxon>Serpula</taxon>
    </lineage>
</organism>
<protein>
    <submittedName>
        <fullName evidence="2">Uncharacterized protein</fullName>
    </submittedName>
</protein>
<reference evidence="3" key="1">
    <citation type="journal article" date="2011" name="Science">
        <title>The plant cell wall-decomposing machinery underlies the functional diversity of forest fungi.</title>
        <authorList>
            <person name="Eastwood D.C."/>
            <person name="Floudas D."/>
            <person name="Binder M."/>
            <person name="Majcherczyk A."/>
            <person name="Schneider P."/>
            <person name="Aerts A."/>
            <person name="Asiegbu F.O."/>
            <person name="Baker S.E."/>
            <person name="Barry K."/>
            <person name="Bendiksby M."/>
            <person name="Blumentritt M."/>
            <person name="Coutinho P.M."/>
            <person name="Cullen D."/>
            <person name="de Vries R.P."/>
            <person name="Gathman A."/>
            <person name="Goodell B."/>
            <person name="Henrissat B."/>
            <person name="Ihrmark K."/>
            <person name="Kauserud H."/>
            <person name="Kohler A."/>
            <person name="LaButti K."/>
            <person name="Lapidus A."/>
            <person name="Lavin J.L."/>
            <person name="Lee Y.-H."/>
            <person name="Lindquist E."/>
            <person name="Lilly W."/>
            <person name="Lucas S."/>
            <person name="Morin E."/>
            <person name="Murat C."/>
            <person name="Oguiza J.A."/>
            <person name="Park J."/>
            <person name="Pisabarro A.G."/>
            <person name="Riley R."/>
            <person name="Rosling A."/>
            <person name="Salamov A."/>
            <person name="Schmidt O."/>
            <person name="Schmutz J."/>
            <person name="Skrede I."/>
            <person name="Stenlid J."/>
            <person name="Wiebenga A."/>
            <person name="Xie X."/>
            <person name="Kuees U."/>
            <person name="Hibbett D.S."/>
            <person name="Hoffmeister D."/>
            <person name="Hoegberg N."/>
            <person name="Martin F."/>
            <person name="Grigoriev I.V."/>
            <person name="Watkinson S.C."/>
        </authorList>
    </citation>
    <scope>NUCLEOTIDE SEQUENCE [LARGE SCALE GENOMIC DNA]</scope>
    <source>
        <strain evidence="3">strain S7.3</strain>
    </source>
</reference>
<name>F8PHS3_SERL3</name>